<reference evidence="2 3" key="1">
    <citation type="submission" date="2019-09" db="EMBL/GenBank/DDBJ databases">
        <authorList>
            <person name="Chen X.-Y."/>
        </authorList>
    </citation>
    <scope>NUCLEOTIDE SEQUENCE [LARGE SCALE GENOMIC DNA]</scope>
    <source>
        <strain evidence="2 3">NY5</strain>
    </source>
</reference>
<name>A0A5B0WMB4_9GAMM</name>
<dbReference type="NCBIfam" id="TIGR03619">
    <property type="entry name" value="F420_Rv2161c"/>
    <property type="match status" value="1"/>
</dbReference>
<dbReference type="Pfam" id="PF00296">
    <property type="entry name" value="Bac_luciferase"/>
    <property type="match status" value="1"/>
</dbReference>
<dbReference type="EMBL" id="VTUX01000012">
    <property type="protein sequence ID" value="KAA1187956.1"/>
    <property type="molecule type" value="Genomic_DNA"/>
</dbReference>
<keyword evidence="2" id="KW-0560">Oxidoreductase</keyword>
<dbReference type="InterPro" id="IPR019921">
    <property type="entry name" value="Lucif-like_OxRdtase_Rv2161c"/>
</dbReference>
<dbReference type="InterPro" id="IPR011251">
    <property type="entry name" value="Luciferase-like_dom"/>
</dbReference>
<comment type="caution">
    <text evidence="2">The sequence shown here is derived from an EMBL/GenBank/DDBJ whole genome shotgun (WGS) entry which is preliminary data.</text>
</comment>
<evidence type="ECO:0000313" key="3">
    <source>
        <dbReference type="Proteomes" id="UP000323708"/>
    </source>
</evidence>
<dbReference type="EC" id="1.-.-.-" evidence="2"/>
<feature type="domain" description="Luciferase-like" evidence="1">
    <location>
        <begin position="13"/>
        <end position="234"/>
    </location>
</feature>
<gene>
    <name evidence="2" type="ORF">F0M18_19755</name>
</gene>
<dbReference type="InterPro" id="IPR051260">
    <property type="entry name" value="Diverse_substr_monoxygenases"/>
</dbReference>
<sequence length="290" mass="32203">MRFSLQVGMCDPDHYLPMAQAAEAAGYHGIAIPDSICYPQEASSKYPYNKDGSREFLESIPFVESLIAVSAMAAVTERIRLATFVYKLAVRQAPVVAKQVQGIQALSGNRFDFGIGISPWEEDFAVCGVPWERRGKRFDEQIDILRGLESGEFFGYQGELLQMPANKMCPVTGTPTPLLIGGHADVALKRAARVGDGWMCAGADLQQLQGFIARINQLREEYGTADRPFRIFTTGQDAFTEEGIHKLEALGVTDVVIGFRNVYEMEADKSLQEKIAMLEWYAGEFIKERA</sequence>
<dbReference type="CDD" id="cd01097">
    <property type="entry name" value="Tetrahydromethanopterin_reductase"/>
    <property type="match status" value="1"/>
</dbReference>
<proteinExistence type="predicted"/>
<dbReference type="InterPro" id="IPR036661">
    <property type="entry name" value="Luciferase-like_sf"/>
</dbReference>
<dbReference type="Gene3D" id="3.20.20.30">
    <property type="entry name" value="Luciferase-like domain"/>
    <property type="match status" value="1"/>
</dbReference>
<dbReference type="Proteomes" id="UP000323708">
    <property type="component" value="Unassembled WGS sequence"/>
</dbReference>
<dbReference type="GO" id="GO:0016705">
    <property type="term" value="F:oxidoreductase activity, acting on paired donors, with incorporation or reduction of molecular oxygen"/>
    <property type="evidence" value="ECO:0007669"/>
    <property type="project" value="InterPro"/>
</dbReference>
<organism evidence="2 3">
    <name type="scientific">Pseudohalioglobus sediminis</name>
    <dbReference type="NCBI Taxonomy" id="2606449"/>
    <lineage>
        <taxon>Bacteria</taxon>
        <taxon>Pseudomonadati</taxon>
        <taxon>Pseudomonadota</taxon>
        <taxon>Gammaproteobacteria</taxon>
        <taxon>Cellvibrionales</taxon>
        <taxon>Halieaceae</taxon>
        <taxon>Pseudohalioglobus</taxon>
    </lineage>
</organism>
<dbReference type="PANTHER" id="PTHR30011:SF32">
    <property type="entry name" value="CONSERVED PROTEIN"/>
    <property type="match status" value="1"/>
</dbReference>
<evidence type="ECO:0000313" key="2">
    <source>
        <dbReference type="EMBL" id="KAA1187956.1"/>
    </source>
</evidence>
<keyword evidence="3" id="KW-1185">Reference proteome</keyword>
<dbReference type="RefSeq" id="WP_149613196.1">
    <property type="nucleotide sequence ID" value="NZ_VTUX01000012.1"/>
</dbReference>
<dbReference type="SUPFAM" id="SSF51679">
    <property type="entry name" value="Bacterial luciferase-like"/>
    <property type="match status" value="1"/>
</dbReference>
<dbReference type="AlphaFoldDB" id="A0A5B0WMB4"/>
<accession>A0A5B0WMB4</accession>
<protein>
    <submittedName>
        <fullName evidence="2">TIGR03619 family F420-dependent LLM class oxidoreductase</fullName>
        <ecNumber evidence="2">1.-.-.-</ecNumber>
    </submittedName>
</protein>
<dbReference type="PANTHER" id="PTHR30011">
    <property type="entry name" value="ALKANESULFONATE MONOOXYGENASE-RELATED"/>
    <property type="match status" value="1"/>
</dbReference>
<evidence type="ECO:0000259" key="1">
    <source>
        <dbReference type="Pfam" id="PF00296"/>
    </source>
</evidence>